<protein>
    <recommendedName>
        <fullName evidence="4">Secreted protein</fullName>
    </recommendedName>
</protein>
<name>A0ABS0L530_9BACT</name>
<evidence type="ECO:0008006" key="4">
    <source>
        <dbReference type="Google" id="ProtNLM"/>
    </source>
</evidence>
<proteinExistence type="predicted"/>
<dbReference type="EMBL" id="JADWYK010000011">
    <property type="protein sequence ID" value="MBG8555251.1"/>
    <property type="molecule type" value="Genomic_DNA"/>
</dbReference>
<dbReference type="PROSITE" id="PS51257">
    <property type="entry name" value="PROKAR_LIPOPROTEIN"/>
    <property type="match status" value="1"/>
</dbReference>
<feature type="region of interest" description="Disordered" evidence="1">
    <location>
        <begin position="75"/>
        <end position="116"/>
    </location>
</feature>
<dbReference type="RefSeq" id="WP_196956272.1">
    <property type="nucleotide sequence ID" value="NZ_JADWYK010000011.1"/>
</dbReference>
<dbReference type="Proteomes" id="UP000601099">
    <property type="component" value="Unassembled WGS sequence"/>
</dbReference>
<evidence type="ECO:0000256" key="1">
    <source>
        <dbReference type="SAM" id="MobiDB-lite"/>
    </source>
</evidence>
<comment type="caution">
    <text evidence="2">The sequence shown here is derived from an EMBL/GenBank/DDBJ whole genome shotgun (WGS) entry which is preliminary data.</text>
</comment>
<keyword evidence="3" id="KW-1185">Reference proteome</keyword>
<accession>A0ABS0L530</accession>
<sequence length="116" mass="12331">MNAKHLLFCLAGGLALASCSSEPSDFRPGQKVSVDMVAPGTRSSQNFDIVEEHAEEKEHDNGGIVERPISSHVEALDKDAKPTAEHSTTAKGAQVEATKNVEEDSDAALTQDGDKQ</sequence>
<organism evidence="2 3">
    <name type="scientific">Hymenobacter guriensis</name>
    <dbReference type="NCBI Taxonomy" id="2793065"/>
    <lineage>
        <taxon>Bacteria</taxon>
        <taxon>Pseudomonadati</taxon>
        <taxon>Bacteroidota</taxon>
        <taxon>Cytophagia</taxon>
        <taxon>Cytophagales</taxon>
        <taxon>Hymenobacteraceae</taxon>
        <taxon>Hymenobacter</taxon>
    </lineage>
</organism>
<evidence type="ECO:0000313" key="2">
    <source>
        <dbReference type="EMBL" id="MBG8555251.1"/>
    </source>
</evidence>
<evidence type="ECO:0000313" key="3">
    <source>
        <dbReference type="Proteomes" id="UP000601099"/>
    </source>
</evidence>
<gene>
    <name evidence="2" type="ORF">I5L79_17000</name>
</gene>
<feature type="compositionally biased region" description="Basic and acidic residues" evidence="1">
    <location>
        <begin position="75"/>
        <end position="84"/>
    </location>
</feature>
<reference evidence="2 3" key="1">
    <citation type="submission" date="2020-11" db="EMBL/GenBank/DDBJ databases">
        <title>Hymenobacter sp.</title>
        <authorList>
            <person name="Kim M.K."/>
        </authorList>
    </citation>
    <scope>NUCLEOTIDE SEQUENCE [LARGE SCALE GENOMIC DNA]</scope>
    <source>
        <strain evidence="2 3">BT594</strain>
    </source>
</reference>